<feature type="coiled-coil region" evidence="1">
    <location>
        <begin position="778"/>
        <end position="854"/>
    </location>
</feature>
<evidence type="ECO:0000256" key="2">
    <source>
        <dbReference type="SAM" id="MobiDB-lite"/>
    </source>
</evidence>
<dbReference type="PANTHER" id="PTHR15742">
    <property type="entry name" value="GIRDIN"/>
    <property type="match status" value="1"/>
</dbReference>
<feature type="coiled-coil region" evidence="1">
    <location>
        <begin position="446"/>
        <end position="590"/>
    </location>
</feature>
<protein>
    <submittedName>
        <fullName evidence="3">DgyrCDS13054</fullName>
    </submittedName>
</protein>
<dbReference type="PANTHER" id="PTHR15742:SF5">
    <property type="entry name" value="GIRDIN"/>
    <property type="match status" value="1"/>
</dbReference>
<feature type="region of interest" description="Disordered" evidence="2">
    <location>
        <begin position="1180"/>
        <end position="1240"/>
    </location>
</feature>
<feature type="coiled-coil region" evidence="1">
    <location>
        <begin position="87"/>
        <end position="240"/>
    </location>
</feature>
<proteinExistence type="predicted"/>
<sequence length="1258" mass="146557">MERGGKKEVAACSAFVAQLFRKEYCRNCFRSELEHCNAATNNVSDLRETHLDDSSLLSQSADSLEAKPECEQVLKDKDEEKVNRRRIERAEAMAEGVRMLADSLKEKCENLEKEKIEMKKCHETELSTVRQQIERLGEQNSKLAERLSMPESERFPDEQMKAIIDENHELRRELRELQLEMDELHDQFRDDDDETVMEIRALRRELDAAAKHSRVLQFKLRKAERKVEQLESEKATESYSLSSDERSERLKEELTVAKEVSVRLHDELECVEEKRMRSEQIISELKFELEESGAQRDALHQELERVERELDYVRSLVQGDTNVSNLRRELTASQEREQDLREQFSYVQEEVRTLKEKLAEAEREIQSLTNQLQGLGSDINKSNKPEPSDLQEMLTELKLENANLKTQIGRLQEDRDEITNHRRPLLLKSQSLDEVSTGKGEKVDQIQVLRNVIGEREDEINRLEKELNDFRQDLEHVRDNFAAREIEMKRDVENMTNKCALLSNLLQLANERTGSLEGQTNGLDSSMNNQLLQRIECLERLLAHERLKKKYVDAEKSSAIDGADSRGVEHDVLKKELNIAQKELKQSRDEIYILKGRLDQISAKQTEPDNKRSAPSTWRWEKAELERQLVEQKKKGEQLNRHLQRQLVKWQSAGGDSNQSTQNRLAVHAQALKEELGELQQKFDNECQLRLKLEHDNKAKEQKMETDIEILRKDLEEMNRQNVELHSTVNDKDCVLIEKQKLVDEKEKGLEELWQRYSQVLEQLDLVKAELNVQKKLSQQQELQRVDLKEQLAEITSQNQSLISKLEEKEDDIQSKDISIKDLYKNVAELEQKIRELEKVIDDLQRSLKCEKDKTTATEGELQKQKNLDAFRIARDSKMMQLTSELIEARRKLNCERKERFEFECQTRREMETQKKKTIELEDKFKKLQSEKSTGKFNYTSVLKSHKNDTEKKAKERIDQLEKELAVIKEEHEKERKDQFRLQMEALKYERQITDDSRKQLAAFVKNFGKAESTEFISSTPERPTKQHVSFSSLKSLRQHSVVEKGSAKIYDNNIRKVYVSAENISKRPPPPEPQPPRETRSRDRQPRRLNTAAPDLGQNVPFSQRRPPLTRSSVHQTGTRSAISSRDPSPCSHLPRPPPNMIITPSQTPQRAPSIEHIGQPLTDNDMRDLYARLRKVSMRRRNDSESTNDEVFEEPKRLVNPLPPPSAETKKRAMRASSESRLPFVQVKSTSTTGKEDGIVRRSLQALRRKFSVGDK</sequence>
<comment type="caution">
    <text evidence="3">The sequence shown here is derived from an EMBL/GenBank/DDBJ whole genome shotgun (WGS) entry which is preliminary data.</text>
</comment>
<reference evidence="3 4" key="1">
    <citation type="submission" date="2020-08" db="EMBL/GenBank/DDBJ databases">
        <authorList>
            <person name="Hejnol A."/>
        </authorList>
    </citation>
    <scope>NUCLEOTIDE SEQUENCE [LARGE SCALE GENOMIC DNA]</scope>
</reference>
<feature type="coiled-coil region" evidence="1">
    <location>
        <begin position="879"/>
        <end position="978"/>
    </location>
</feature>
<feature type="coiled-coil region" evidence="1">
    <location>
        <begin position="622"/>
        <end position="728"/>
    </location>
</feature>
<feature type="region of interest" description="Disordered" evidence="2">
    <location>
        <begin position="1061"/>
        <end position="1168"/>
    </location>
</feature>
<keyword evidence="1" id="KW-0175">Coiled coil</keyword>
<dbReference type="EMBL" id="CAJFCJ010000023">
    <property type="protein sequence ID" value="CAD5124792.1"/>
    <property type="molecule type" value="Genomic_DNA"/>
</dbReference>
<feature type="region of interest" description="Disordered" evidence="2">
    <location>
        <begin position="1014"/>
        <end position="1038"/>
    </location>
</feature>
<dbReference type="OrthoDB" id="10036174at2759"/>
<dbReference type="AlphaFoldDB" id="A0A7I8W9H6"/>
<evidence type="ECO:0000256" key="1">
    <source>
        <dbReference type="SAM" id="Coils"/>
    </source>
</evidence>
<accession>A0A7I8W9H6</accession>
<feature type="compositionally biased region" description="Polar residues" evidence="2">
    <location>
        <begin position="1015"/>
        <end position="1036"/>
    </location>
</feature>
<feature type="compositionally biased region" description="Polar residues" evidence="2">
    <location>
        <begin position="1111"/>
        <end position="1128"/>
    </location>
</feature>
<feature type="coiled-coil region" evidence="1">
    <location>
        <begin position="289"/>
        <end position="421"/>
    </location>
</feature>
<gene>
    <name evidence="3" type="ORF">DGYR_LOCUS12279</name>
</gene>
<organism evidence="3 4">
    <name type="scientific">Dimorphilus gyrociliatus</name>
    <dbReference type="NCBI Taxonomy" id="2664684"/>
    <lineage>
        <taxon>Eukaryota</taxon>
        <taxon>Metazoa</taxon>
        <taxon>Spiralia</taxon>
        <taxon>Lophotrochozoa</taxon>
        <taxon>Annelida</taxon>
        <taxon>Polychaeta</taxon>
        <taxon>Polychaeta incertae sedis</taxon>
        <taxon>Dinophilidae</taxon>
        <taxon>Dimorphilus</taxon>
    </lineage>
</organism>
<evidence type="ECO:0000313" key="4">
    <source>
        <dbReference type="Proteomes" id="UP000549394"/>
    </source>
</evidence>
<keyword evidence="4" id="KW-1185">Reference proteome</keyword>
<dbReference type="Proteomes" id="UP000549394">
    <property type="component" value="Unassembled WGS sequence"/>
</dbReference>
<name>A0A7I8W9H6_9ANNE</name>
<dbReference type="InterPro" id="IPR049885">
    <property type="entry name" value="MTCL1-3"/>
</dbReference>
<feature type="compositionally biased region" description="Basic and acidic residues" evidence="2">
    <location>
        <begin position="1076"/>
        <end position="1087"/>
    </location>
</feature>
<evidence type="ECO:0000313" key="3">
    <source>
        <dbReference type="EMBL" id="CAD5124792.1"/>
    </source>
</evidence>